<accession>Q212L4</accession>
<dbReference type="OrthoDB" id="8480244at2"/>
<dbReference type="eggNOG" id="COG5388">
    <property type="taxonomic scope" value="Bacteria"/>
</dbReference>
<protein>
    <recommendedName>
        <fullName evidence="2">PAS domain-containing protein</fullName>
    </recommendedName>
</protein>
<evidence type="ECO:0000313" key="1">
    <source>
        <dbReference type="EMBL" id="ABD88672.1"/>
    </source>
</evidence>
<dbReference type="InterPro" id="IPR009922">
    <property type="entry name" value="DUF1457"/>
</dbReference>
<sequence>MKHPASQALFAYWDDKRGGARAPERQAFEPAEIRELLGDIFVLSYQRAVECRFRVAGTRVCALLGRDLKGESFAALFAAESRGEIEDLLGLVAEDALTAVAGLSAATSDGSVSHLELLLLPFNARAHSPLTMTGLLAPLDLGHRNLGEFRLTSWRTLRPPQRLGRRSLRKFRAAPGLTVYEGVN</sequence>
<dbReference type="RefSeq" id="WP_011473562.1">
    <property type="nucleotide sequence ID" value="NC_007925.1"/>
</dbReference>
<dbReference type="Pfam" id="PF07310">
    <property type="entry name" value="PAS_5"/>
    <property type="match status" value="1"/>
</dbReference>
<dbReference type="KEGG" id="rpc:RPC_3130"/>
<dbReference type="EMBL" id="CP000301">
    <property type="protein sequence ID" value="ABD88672.1"/>
    <property type="molecule type" value="Genomic_DNA"/>
</dbReference>
<dbReference type="STRING" id="316056.RPC_3130"/>
<evidence type="ECO:0008006" key="2">
    <source>
        <dbReference type="Google" id="ProtNLM"/>
    </source>
</evidence>
<dbReference type="AlphaFoldDB" id="Q212L4"/>
<reference evidence="1" key="1">
    <citation type="submission" date="2006-03" db="EMBL/GenBank/DDBJ databases">
        <title>Complete sequence of Rhodopseudomonas palustris BisB18.</title>
        <authorList>
            <consortium name="US DOE Joint Genome Institute"/>
            <person name="Copeland A."/>
            <person name="Lucas S."/>
            <person name="Lapidus A."/>
            <person name="Barry K."/>
            <person name="Detter J.C."/>
            <person name="Glavina del Rio T."/>
            <person name="Hammon N."/>
            <person name="Israni S."/>
            <person name="Dalin E."/>
            <person name="Tice H."/>
            <person name="Pitluck S."/>
            <person name="Chain P."/>
            <person name="Malfatti S."/>
            <person name="Shin M."/>
            <person name="Vergez L."/>
            <person name="Schmutz J."/>
            <person name="Larimer F."/>
            <person name="Land M."/>
            <person name="Hauser L."/>
            <person name="Pelletier D.A."/>
            <person name="Kyrpides N."/>
            <person name="Anderson I."/>
            <person name="Oda Y."/>
            <person name="Harwood C.S."/>
            <person name="Richardson P."/>
        </authorList>
    </citation>
    <scope>NUCLEOTIDE SEQUENCE [LARGE SCALE GENOMIC DNA]</scope>
    <source>
        <strain evidence="1">BisB18</strain>
    </source>
</reference>
<name>Q212L4_RHOPB</name>
<gene>
    <name evidence="1" type="ordered locus">RPC_3130</name>
</gene>
<dbReference type="HOGENOM" id="CLU_097079_1_0_5"/>
<organism evidence="1">
    <name type="scientific">Rhodopseudomonas palustris (strain BisB18)</name>
    <dbReference type="NCBI Taxonomy" id="316056"/>
    <lineage>
        <taxon>Bacteria</taxon>
        <taxon>Pseudomonadati</taxon>
        <taxon>Pseudomonadota</taxon>
        <taxon>Alphaproteobacteria</taxon>
        <taxon>Hyphomicrobiales</taxon>
        <taxon>Nitrobacteraceae</taxon>
        <taxon>Rhodopseudomonas</taxon>
    </lineage>
</organism>
<proteinExistence type="predicted"/>
<dbReference type="PIRSF" id="PIRSF031878">
    <property type="entry name" value="UCP031878"/>
    <property type="match status" value="1"/>
</dbReference>